<comment type="caution">
    <text evidence="2">The sequence shown here is derived from an EMBL/GenBank/DDBJ whole genome shotgun (WGS) entry which is preliminary data.</text>
</comment>
<feature type="chain" id="PRO_5024318709" evidence="1">
    <location>
        <begin position="29"/>
        <end position="115"/>
    </location>
</feature>
<protein>
    <submittedName>
        <fullName evidence="2">Uncharacterized protein</fullName>
    </submittedName>
</protein>
<proteinExistence type="predicted"/>
<sequence>MRSTVRSGLAAAAITVAGLTALAPSAAAQPSIYDPVITPCSHLFRTPVELPRPGTDVYWSPFGTGGIVCYDDGTGMERYYQRDPWGGWHDMNELMPGHFFYVVFSSTVPDQATWG</sequence>
<gene>
    <name evidence="2" type="ORF">FEK34_16780</name>
</gene>
<organism evidence="2 3">
    <name type="scientific">Nocardia cyriacigeorgica</name>
    <dbReference type="NCBI Taxonomy" id="135487"/>
    <lineage>
        <taxon>Bacteria</taxon>
        <taxon>Bacillati</taxon>
        <taxon>Actinomycetota</taxon>
        <taxon>Actinomycetes</taxon>
        <taxon>Mycobacteriales</taxon>
        <taxon>Nocardiaceae</taxon>
        <taxon>Nocardia</taxon>
    </lineage>
</organism>
<dbReference type="AlphaFoldDB" id="A0A5R8NLT0"/>
<evidence type="ECO:0000313" key="3">
    <source>
        <dbReference type="Proteomes" id="UP000306378"/>
    </source>
</evidence>
<dbReference type="EMBL" id="VBUT01000006">
    <property type="protein sequence ID" value="TLF76571.1"/>
    <property type="molecule type" value="Genomic_DNA"/>
</dbReference>
<accession>A0A5R8NLT0</accession>
<keyword evidence="1" id="KW-0732">Signal</keyword>
<dbReference type="Proteomes" id="UP000306378">
    <property type="component" value="Unassembled WGS sequence"/>
</dbReference>
<evidence type="ECO:0000313" key="2">
    <source>
        <dbReference type="EMBL" id="TLF76571.1"/>
    </source>
</evidence>
<name>A0A5R8NLT0_9NOCA</name>
<evidence type="ECO:0000256" key="1">
    <source>
        <dbReference type="SAM" id="SignalP"/>
    </source>
</evidence>
<feature type="signal peptide" evidence="1">
    <location>
        <begin position="1"/>
        <end position="28"/>
    </location>
</feature>
<reference evidence="2 3" key="1">
    <citation type="submission" date="2019-05" db="EMBL/GenBank/DDBJ databases">
        <title>Genomes sequences of two Nocardia cyriacigeorgica environmental isolates, type strains Nocardia asteroides ATCC 19247 and Nocardia cyriacigeorgica DSM 44484.</title>
        <authorList>
            <person name="Vautrin F."/>
            <person name="Bergeron E."/>
            <person name="Dubost A."/>
            <person name="Abrouk D."/>
            <person name="Rodriguez Nava V."/>
            <person name="Pujic P."/>
        </authorList>
    </citation>
    <scope>NUCLEOTIDE SEQUENCE [LARGE SCALE GENOMIC DNA]</scope>
    <source>
        <strain evidence="2 3">EML 446</strain>
    </source>
</reference>
<dbReference type="RefSeq" id="WP_138448746.1">
    <property type="nucleotide sequence ID" value="NZ_VBUT01000006.1"/>
</dbReference>